<keyword evidence="1 5" id="KW-0540">Nuclease</keyword>
<feature type="domain" description="5'-3' exoribonuclease 1 SH3-like" evidence="9">
    <location>
        <begin position="1176"/>
        <end position="1240"/>
    </location>
</feature>
<evidence type="ECO:0000259" key="10">
    <source>
        <dbReference type="Pfam" id="PF18332"/>
    </source>
</evidence>
<feature type="region of interest" description="Disordered" evidence="6">
    <location>
        <begin position="371"/>
        <end position="448"/>
    </location>
</feature>
<dbReference type="Pfam" id="PF17846">
    <property type="entry name" value="XRN_M"/>
    <property type="match status" value="1"/>
</dbReference>
<dbReference type="Gene3D" id="2.170.260.40">
    <property type="match status" value="1"/>
</dbReference>
<name>A0A1I7UUL0_9PELO</name>
<evidence type="ECO:0000259" key="11">
    <source>
        <dbReference type="Pfam" id="PF18334"/>
    </source>
</evidence>
<feature type="compositionally biased region" description="Low complexity" evidence="6">
    <location>
        <begin position="1291"/>
        <end position="1307"/>
    </location>
</feature>
<keyword evidence="12" id="KW-1185">Reference proteome</keyword>
<dbReference type="STRING" id="1561998.A0A1I7UUL0"/>
<feature type="region of interest" description="Disordered" evidence="6">
    <location>
        <begin position="1265"/>
        <end position="1330"/>
    </location>
</feature>
<dbReference type="PANTHER" id="PTHR12341:SF7">
    <property type="entry name" value="5'-3' EXORIBONUCLEASE 1"/>
    <property type="match status" value="1"/>
</dbReference>
<dbReference type="GO" id="GO:0003723">
    <property type="term" value="F:RNA binding"/>
    <property type="evidence" value="ECO:0007669"/>
    <property type="project" value="UniProtKB-KW"/>
</dbReference>
<protein>
    <recommendedName>
        <fullName evidence="5">5'-3' exoribonuclease 1</fullName>
        <ecNumber evidence="5">3.1.13.-</ecNumber>
    </recommendedName>
</protein>
<dbReference type="eggNOG" id="KOG2045">
    <property type="taxonomic scope" value="Eukaryota"/>
</dbReference>
<comment type="subcellular location">
    <subcellularLocation>
        <location evidence="5">Cytoplasm</location>
    </subcellularLocation>
</comment>
<dbReference type="CDD" id="cd18673">
    <property type="entry name" value="PIN_XRN1-2-like"/>
    <property type="match status" value="1"/>
</dbReference>
<evidence type="ECO:0000256" key="6">
    <source>
        <dbReference type="SAM" id="MobiDB-lite"/>
    </source>
</evidence>
<evidence type="ECO:0000256" key="4">
    <source>
        <dbReference type="ARBA" id="ARBA00038299"/>
    </source>
</evidence>
<dbReference type="Pfam" id="PF18129">
    <property type="entry name" value="SH3_12"/>
    <property type="match status" value="1"/>
</dbReference>
<dbReference type="GO" id="GO:0004534">
    <property type="term" value="F:5'-3' RNA exonuclease activity"/>
    <property type="evidence" value="ECO:0007669"/>
    <property type="project" value="TreeGrafter"/>
</dbReference>
<keyword evidence="5" id="KW-0963">Cytoplasm</keyword>
<dbReference type="InterPro" id="IPR041385">
    <property type="entry name" value="SH3_12"/>
</dbReference>
<dbReference type="GO" id="GO:0005737">
    <property type="term" value="C:cytoplasm"/>
    <property type="evidence" value="ECO:0007669"/>
    <property type="project" value="UniProtKB-SubCell"/>
</dbReference>
<feature type="compositionally biased region" description="Pro residues" evidence="6">
    <location>
        <begin position="1557"/>
        <end position="1569"/>
    </location>
</feature>
<dbReference type="FunFam" id="3.40.50.12390:FF:000002">
    <property type="entry name" value="5'-3' exoribonuclease 1"/>
    <property type="match status" value="1"/>
</dbReference>
<evidence type="ECO:0000259" key="7">
    <source>
        <dbReference type="Pfam" id="PF03159"/>
    </source>
</evidence>
<dbReference type="WBParaSite" id="Csp11.Scaffold630.g19504.t1">
    <property type="protein sequence ID" value="Csp11.Scaffold630.g19504.t1"/>
    <property type="gene ID" value="Csp11.Scaffold630.g19504"/>
</dbReference>
<accession>A0A1I7UUL0</accession>
<keyword evidence="2 5" id="KW-0378">Hydrolase</keyword>
<dbReference type="InterPro" id="IPR016494">
    <property type="entry name" value="5_3_exoribonuclease_1"/>
</dbReference>
<feature type="compositionally biased region" description="Acidic residues" evidence="6">
    <location>
        <begin position="381"/>
        <end position="433"/>
    </location>
</feature>
<proteinExistence type="inferred from homology"/>
<dbReference type="Gene3D" id="3.40.50.12390">
    <property type="match status" value="2"/>
</dbReference>
<dbReference type="Pfam" id="PF18334">
    <property type="entry name" value="XRN1_D2_D3"/>
    <property type="match status" value="1"/>
</dbReference>
<dbReference type="InterPro" id="IPR027073">
    <property type="entry name" value="5_3_exoribonuclease"/>
</dbReference>
<dbReference type="Proteomes" id="UP000095282">
    <property type="component" value="Unplaced"/>
</dbReference>
<feature type="domain" description="Exoribonuclease Xrn1 D2/D3" evidence="11">
    <location>
        <begin position="923"/>
        <end position="1147"/>
    </location>
</feature>
<keyword evidence="5" id="KW-0694">RNA-binding</keyword>
<evidence type="ECO:0000256" key="1">
    <source>
        <dbReference type="ARBA" id="ARBA00022722"/>
    </source>
</evidence>
<comment type="similarity">
    <text evidence="4 5">Belongs to the 5'-3' exonuclease family.</text>
</comment>
<dbReference type="PIRSF" id="PIRSF006743">
    <property type="entry name" value="Exonuclease_Xnr1"/>
    <property type="match status" value="1"/>
</dbReference>
<dbReference type="Gene3D" id="2.30.30.750">
    <property type="match status" value="1"/>
</dbReference>
<feature type="domain" description="5'-3' exoribonuclease 1 D1" evidence="10">
    <location>
        <begin position="695"/>
        <end position="827"/>
    </location>
</feature>
<dbReference type="InterPro" id="IPR004859">
    <property type="entry name" value="Xrn1_N"/>
</dbReference>
<evidence type="ECO:0000256" key="2">
    <source>
        <dbReference type="ARBA" id="ARBA00022801"/>
    </source>
</evidence>
<dbReference type="PANTHER" id="PTHR12341">
    <property type="entry name" value="5'-&gt;3' EXORIBONUCLEASE"/>
    <property type="match status" value="1"/>
</dbReference>
<dbReference type="Gene3D" id="1.25.40.1050">
    <property type="match status" value="1"/>
</dbReference>
<feature type="compositionally biased region" description="Low complexity" evidence="6">
    <location>
        <begin position="1354"/>
        <end position="1370"/>
    </location>
</feature>
<feature type="compositionally biased region" description="Polar residues" evidence="6">
    <location>
        <begin position="1606"/>
        <end position="1625"/>
    </location>
</feature>
<evidence type="ECO:0000256" key="3">
    <source>
        <dbReference type="ARBA" id="ARBA00022839"/>
    </source>
</evidence>
<organism evidence="12 13">
    <name type="scientific">Caenorhabditis tropicalis</name>
    <dbReference type="NCBI Taxonomy" id="1561998"/>
    <lineage>
        <taxon>Eukaryota</taxon>
        <taxon>Metazoa</taxon>
        <taxon>Ecdysozoa</taxon>
        <taxon>Nematoda</taxon>
        <taxon>Chromadorea</taxon>
        <taxon>Rhabditida</taxon>
        <taxon>Rhabditina</taxon>
        <taxon>Rhabditomorpha</taxon>
        <taxon>Rhabditoidea</taxon>
        <taxon>Rhabditidae</taxon>
        <taxon>Peloderinae</taxon>
        <taxon>Caenorhabditis</taxon>
    </lineage>
</organism>
<sequence>MGVPKFYRWTSERYPCLSEVINESQIPEFDNLYLDMNGIIHNCSHPNDDDVTFRITEEEIFVNIFAYIENLYNLIRPQKVFFMAVDGVAPRAKMNQQRARRFMSARTANTQLQKAIESGEVIPSDKRFDSNCITPGTYFMTRLHSKLDEWIKKKSENDPRWHGRTIILSGHNVPGEGEHKIMDYIRTERAKSDYDPNTRHCMYGLDADLIMLGIVSHEPHFSLLREEVKFNTRPRKNDKNNKKPKRTDSDVKTFHLLHLSLLREYLAWEFASVKELIPFTYDMECVADDWILMGLLVGNDFLPHLPSIHIHDDALPLLYATYKKVLPTLDGYINEGGYLNLARFEKFLAQLALNDKNSFMDKLEDEQFMESKRLRTTQNDDSLEASGEEELVAFESSDIEDDGEKVSEEKEESDGNLGDDEAAFVSDHEEEQEEVAKSSEEEFSSSPSDALLLEEEYNDELATLALSGMNDDDFANSVEACWTKTLDNQFKRHKKSYYSDKLRYKNISKSELRAQAEGYVRAIQWNLHYYYHGCVSWSWFYPHHYAPFISDVQGFADMKIEFELSKPFHPFEQLLAVLPEASADCLPRPLQELMSSDPSKSIIHDFYPSQFETDLNGKRNDWEAVVLIPFIEEKRLLEAIESKMNRLSKEEISRNTHGCHIQCISSPLPDGHWRAERTELSQEIFRIPKEKVKWGLLPNVKMDVYFPGFPTMKHLKHTGELRFANCNIFGMASRKESMVLKVENANAEKDIIEWGSELCDEEVCIDWPILKLAKVDSIWGGDDKIVRKLSGDDEIIVKDMNEEEKRQWLAHANHQSEVMMTRYAIEVTGQKDSKGKHIRPPIVWVRKFTGLIYETQPGINGGEPTLKAVKQWSSPQSLVPVLLPLVVRDVLLENSRLLADLPIRTAFPMNAVVWLTDPKLDLFGMPGMVADHENEKTTECRIQVVGMVTNNRVDFMEALREKSDQKSLQWMSAYDWARQANVDRHLFARITGTMFLWNEPRERVEKGQQISSESKINCGLSLKFSRRDLCVADYTDRIEQSNVKGPTKVWLYSNLTRSLVTSYKSAFPEVFEHLRNAGSTQMEDVYYTEDIWKDEKVREKRFGELKEFLNNLPSHEAEQFKCGTDYADRKMIGAIEQVLKEVVDQKPTMSKYLLPPSELFRYELYDGKVHVDPSADFLILDRVALMSTDTKVPKVVQGTVVGIHDDKIDVLFDKEFVGGSKVRGSRLASALRVPRSALFNVTYGLIRKNPQQQRRLEEALDGAYVPKPQKNSKPQQQNQQNQKKNDASIPSTSSTSNSHSNSNSNSKQQKKKENQKQQKKGKTEQTVIVKRISGETPEELLTNSLNKLLKIKPSSEVPSSSNSDAAPSTSGKPVSLMELLGGGGKTSSQKAPQTLKKPEGSKNLEEIESSENKPEKQKEKPKSLLEQLSDAQNGSQNNKNQKNQKNSSQKSNDFSKNTKSSKFSENNKKSKQQKIEILRKPSPQQDQQKRKKSVETEQNSTQKRVSPDQAQQVKRSSPTLNQQNKVPSKTNEGGNSPIHTQQNNIAHSSHQQQVPFGRPPPNYPFPMVPGPNGQFVPPPPLGMFPGMIPIGPGGIPMVPMPIGIPSNFNQQQQNHVDGKRSNPTLTDFKPSAISRRPNHRSTGHQPKVTMITRNKVVTPPPVTAPEEPETSKDSSQKTVSTSASASTSQEKVKKQKKKKQSRLGVNFCNPSPST</sequence>
<dbReference type="InterPro" id="IPR041412">
    <property type="entry name" value="Xrn1_helical"/>
</dbReference>
<feature type="domain" description="Xrn1 N-terminal" evidence="7">
    <location>
        <begin position="1"/>
        <end position="227"/>
    </location>
</feature>
<dbReference type="EC" id="3.1.13.-" evidence="5"/>
<feature type="compositionally biased region" description="Low complexity" evidence="6">
    <location>
        <begin position="1266"/>
        <end position="1282"/>
    </location>
</feature>
<evidence type="ECO:0000259" key="9">
    <source>
        <dbReference type="Pfam" id="PF18129"/>
    </source>
</evidence>
<evidence type="ECO:0000259" key="8">
    <source>
        <dbReference type="Pfam" id="PF17846"/>
    </source>
</evidence>
<feature type="region of interest" description="Disordered" evidence="6">
    <location>
        <begin position="1352"/>
        <end position="1572"/>
    </location>
</feature>
<feature type="region of interest" description="Disordered" evidence="6">
    <location>
        <begin position="1601"/>
        <end position="1714"/>
    </location>
</feature>
<feature type="compositionally biased region" description="Basic and acidic residues" evidence="6">
    <location>
        <begin position="1396"/>
        <end position="1423"/>
    </location>
</feature>
<dbReference type="InterPro" id="IPR040992">
    <property type="entry name" value="XRN1_D1"/>
</dbReference>
<evidence type="ECO:0000313" key="13">
    <source>
        <dbReference type="WBParaSite" id="Csp11.Scaffold630.g19504.t1"/>
    </source>
</evidence>
<evidence type="ECO:0000313" key="12">
    <source>
        <dbReference type="Proteomes" id="UP000095282"/>
    </source>
</evidence>
<keyword evidence="3 5" id="KW-0269">Exonuclease</keyword>
<dbReference type="InterPro" id="IPR047007">
    <property type="entry name" value="XRN1_D1_sf"/>
</dbReference>
<evidence type="ECO:0000256" key="5">
    <source>
        <dbReference type="PIRNR" id="PIRNR006743"/>
    </source>
</evidence>
<feature type="compositionally biased region" description="Low complexity" evidence="6">
    <location>
        <begin position="1676"/>
        <end position="1689"/>
    </location>
</feature>
<dbReference type="GO" id="GO:0000956">
    <property type="term" value="P:nuclear-transcribed mRNA catabolic process"/>
    <property type="evidence" value="ECO:0007669"/>
    <property type="project" value="InterPro"/>
</dbReference>
<feature type="compositionally biased region" description="Basic and acidic residues" evidence="6">
    <location>
        <begin position="1465"/>
        <end position="1479"/>
    </location>
</feature>
<dbReference type="GO" id="GO:0016075">
    <property type="term" value="P:rRNA catabolic process"/>
    <property type="evidence" value="ECO:0007669"/>
    <property type="project" value="TreeGrafter"/>
</dbReference>
<feature type="domain" description="Xrn1 helical" evidence="8">
    <location>
        <begin position="281"/>
        <end position="664"/>
    </location>
</feature>
<dbReference type="GO" id="GO:0005634">
    <property type="term" value="C:nucleus"/>
    <property type="evidence" value="ECO:0007669"/>
    <property type="project" value="TreeGrafter"/>
</dbReference>
<dbReference type="Pfam" id="PF03159">
    <property type="entry name" value="XRN_N"/>
    <property type="match status" value="1"/>
</dbReference>
<feature type="compositionally biased region" description="Polar residues" evidence="6">
    <location>
        <begin position="1496"/>
        <end position="1554"/>
    </location>
</feature>
<reference evidence="13" key="1">
    <citation type="submission" date="2016-11" db="UniProtKB">
        <authorList>
            <consortium name="WormBaseParasite"/>
        </authorList>
    </citation>
    <scope>IDENTIFICATION</scope>
</reference>
<dbReference type="InterPro" id="IPR047008">
    <property type="entry name" value="XRN1_SH3_sf"/>
</dbReference>
<dbReference type="InterPro" id="IPR041106">
    <property type="entry name" value="XRN1_D2_D3"/>
</dbReference>
<dbReference type="Pfam" id="PF18332">
    <property type="entry name" value="XRN1_D1"/>
    <property type="match status" value="1"/>
</dbReference>
<feature type="compositionally biased region" description="Low complexity" evidence="6">
    <location>
        <begin position="1424"/>
        <end position="1464"/>
    </location>
</feature>